<protein>
    <submittedName>
        <fullName evidence="7">Uncharacterized protein</fullName>
    </submittedName>
</protein>
<proteinExistence type="predicted"/>
<evidence type="ECO:0000256" key="5">
    <source>
        <dbReference type="SAM" id="MobiDB-lite"/>
    </source>
</evidence>
<evidence type="ECO:0000256" key="2">
    <source>
        <dbReference type="ARBA" id="ARBA00022692"/>
    </source>
</evidence>
<dbReference type="Proteomes" id="UP001212997">
    <property type="component" value="Unassembled WGS sequence"/>
</dbReference>
<dbReference type="GO" id="GO:0071944">
    <property type="term" value="C:cell periphery"/>
    <property type="evidence" value="ECO:0007669"/>
    <property type="project" value="UniProtKB-ARBA"/>
</dbReference>
<sequence>MQPVPWQTAGHSILVAKVHVSSVPTFRVLANQTEVGPFPLFQIAAYNTPGPILLKLASALVVQLHFPCLAHVPTAKMATIFPSIGIGSQIVQPPSLGTECEFREYSIPTFLELRRRYGHVIPPGTAIPAWAYLTISDPSNPWNPVTARAVADSNAPESTAVPSSTSSPSSSSTIPVPPPTQSSSKSNTGAIVGGVVGGVLGLAILCLLGFFLYRYLKNKERRKVSTATPALFDPPSTQPSPAFMERKDQMSNYTASPGPPMSATHAPLKLYDPEDPTTFPDYQQPMPPMPQMSPSSGYTAPPASPPHIIL</sequence>
<comment type="subcellular location">
    <subcellularLocation>
        <location evidence="1">Membrane</location>
        <topology evidence="1">Single-pass membrane protein</topology>
    </subcellularLocation>
</comment>
<feature type="compositionally biased region" description="Low complexity" evidence="5">
    <location>
        <begin position="156"/>
        <end position="174"/>
    </location>
</feature>
<keyword evidence="8" id="KW-1185">Reference proteome</keyword>
<keyword evidence="3 6" id="KW-1133">Transmembrane helix</keyword>
<evidence type="ECO:0000313" key="7">
    <source>
        <dbReference type="EMBL" id="KAJ3490215.1"/>
    </source>
</evidence>
<evidence type="ECO:0000256" key="4">
    <source>
        <dbReference type="ARBA" id="ARBA00023136"/>
    </source>
</evidence>
<feature type="region of interest" description="Disordered" evidence="5">
    <location>
        <begin position="255"/>
        <end position="310"/>
    </location>
</feature>
<keyword evidence="2 6" id="KW-0812">Transmembrane</keyword>
<dbReference type="AlphaFoldDB" id="A0AAD5V9U8"/>
<evidence type="ECO:0000256" key="1">
    <source>
        <dbReference type="ARBA" id="ARBA00004167"/>
    </source>
</evidence>
<dbReference type="EMBL" id="JANAWD010000031">
    <property type="protein sequence ID" value="KAJ3490215.1"/>
    <property type="molecule type" value="Genomic_DNA"/>
</dbReference>
<evidence type="ECO:0000313" key="8">
    <source>
        <dbReference type="Proteomes" id="UP001212997"/>
    </source>
</evidence>
<dbReference type="InterPro" id="IPR051694">
    <property type="entry name" value="Immunoregulatory_rcpt-like"/>
</dbReference>
<dbReference type="PANTHER" id="PTHR15549:SF27">
    <property type="entry name" value="CHITIN-BINDING TYPE-1 DOMAIN-CONTAINING PROTEIN"/>
    <property type="match status" value="1"/>
</dbReference>
<feature type="transmembrane region" description="Helical" evidence="6">
    <location>
        <begin position="190"/>
        <end position="213"/>
    </location>
</feature>
<comment type="caution">
    <text evidence="7">The sequence shown here is derived from an EMBL/GenBank/DDBJ whole genome shotgun (WGS) entry which is preliminary data.</text>
</comment>
<name>A0AAD5V9U8_9APHY</name>
<keyword evidence="4 6" id="KW-0472">Membrane</keyword>
<evidence type="ECO:0000256" key="6">
    <source>
        <dbReference type="SAM" id="Phobius"/>
    </source>
</evidence>
<reference evidence="7" key="1">
    <citation type="submission" date="2022-07" db="EMBL/GenBank/DDBJ databases">
        <title>Genome Sequence of Physisporinus lineatus.</title>
        <authorList>
            <person name="Buettner E."/>
        </authorList>
    </citation>
    <scope>NUCLEOTIDE SEQUENCE</scope>
    <source>
        <strain evidence="7">VT162</strain>
    </source>
</reference>
<organism evidence="7 8">
    <name type="scientific">Meripilus lineatus</name>
    <dbReference type="NCBI Taxonomy" id="2056292"/>
    <lineage>
        <taxon>Eukaryota</taxon>
        <taxon>Fungi</taxon>
        <taxon>Dikarya</taxon>
        <taxon>Basidiomycota</taxon>
        <taxon>Agaricomycotina</taxon>
        <taxon>Agaricomycetes</taxon>
        <taxon>Polyporales</taxon>
        <taxon>Meripilaceae</taxon>
        <taxon>Meripilus</taxon>
    </lineage>
</organism>
<feature type="region of interest" description="Disordered" evidence="5">
    <location>
        <begin position="150"/>
        <end position="187"/>
    </location>
</feature>
<dbReference type="Gene3D" id="1.20.5.510">
    <property type="entry name" value="Single helix bin"/>
    <property type="match status" value="1"/>
</dbReference>
<dbReference type="PANTHER" id="PTHR15549">
    <property type="entry name" value="PAIRED IMMUNOGLOBULIN-LIKE TYPE 2 RECEPTOR"/>
    <property type="match status" value="1"/>
</dbReference>
<gene>
    <name evidence="7" type="ORF">NLI96_g1570</name>
</gene>
<dbReference type="GO" id="GO:0016020">
    <property type="term" value="C:membrane"/>
    <property type="evidence" value="ECO:0007669"/>
    <property type="project" value="UniProtKB-SubCell"/>
</dbReference>
<accession>A0AAD5V9U8</accession>
<evidence type="ECO:0000256" key="3">
    <source>
        <dbReference type="ARBA" id="ARBA00022989"/>
    </source>
</evidence>